<evidence type="ECO:0000256" key="6">
    <source>
        <dbReference type="ARBA" id="ARBA00022827"/>
    </source>
</evidence>
<comment type="catalytic activity">
    <reaction evidence="9 10">
        <text>L-threonyl-[protein] + FAD = FMN-L-threonyl-[protein] + AMP + H(+)</text>
        <dbReference type="Rhea" id="RHEA:36847"/>
        <dbReference type="Rhea" id="RHEA-COMP:11060"/>
        <dbReference type="Rhea" id="RHEA-COMP:11061"/>
        <dbReference type="ChEBI" id="CHEBI:15378"/>
        <dbReference type="ChEBI" id="CHEBI:30013"/>
        <dbReference type="ChEBI" id="CHEBI:57692"/>
        <dbReference type="ChEBI" id="CHEBI:74257"/>
        <dbReference type="ChEBI" id="CHEBI:456215"/>
        <dbReference type="EC" id="2.7.1.180"/>
    </reaction>
</comment>
<evidence type="ECO:0000256" key="4">
    <source>
        <dbReference type="ARBA" id="ARBA00022679"/>
    </source>
</evidence>
<evidence type="ECO:0000256" key="8">
    <source>
        <dbReference type="ARBA" id="ARBA00031306"/>
    </source>
</evidence>
<dbReference type="KEGG" id="psl:Psta_3110"/>
<organism evidence="12 13">
    <name type="scientific">Pirellula staleyi (strain ATCC 27377 / DSM 6068 / ICPB 4128)</name>
    <name type="common">Pirella staleyi</name>
    <dbReference type="NCBI Taxonomy" id="530564"/>
    <lineage>
        <taxon>Bacteria</taxon>
        <taxon>Pseudomonadati</taxon>
        <taxon>Planctomycetota</taxon>
        <taxon>Planctomycetia</taxon>
        <taxon>Pirellulales</taxon>
        <taxon>Pirellulaceae</taxon>
        <taxon>Pirellula</taxon>
    </lineage>
</organism>
<keyword evidence="13" id="KW-1185">Reference proteome</keyword>
<dbReference type="STRING" id="530564.Psta_3110"/>
<dbReference type="GO" id="GO:0046872">
    <property type="term" value="F:metal ion binding"/>
    <property type="evidence" value="ECO:0007669"/>
    <property type="project" value="UniProtKB-UniRule"/>
</dbReference>
<keyword evidence="12" id="KW-0449">Lipoprotein</keyword>
<gene>
    <name evidence="12" type="ordered locus">Psta_3110</name>
</gene>
<dbReference type="PANTHER" id="PTHR30040:SF2">
    <property type="entry name" value="FAD:PROTEIN FMN TRANSFERASE"/>
    <property type="match status" value="1"/>
</dbReference>
<keyword evidence="4 10" id="KW-0808">Transferase</keyword>
<protein>
    <recommendedName>
        <fullName evidence="2 10">FAD:protein FMN transferase</fullName>
        <ecNumber evidence="1 10">2.7.1.180</ecNumber>
    </recommendedName>
    <alternativeName>
        <fullName evidence="8 10">Flavin transferase</fullName>
    </alternativeName>
</protein>
<comment type="cofactor">
    <cofactor evidence="11">
        <name>Mg(2+)</name>
        <dbReference type="ChEBI" id="CHEBI:18420"/>
    </cofactor>
    <cofactor evidence="11">
        <name>Mn(2+)</name>
        <dbReference type="ChEBI" id="CHEBI:29035"/>
    </cofactor>
    <text evidence="11">Magnesium. Can also use manganese.</text>
</comment>
<proteinExistence type="inferred from homology"/>
<comment type="similarity">
    <text evidence="10">Belongs to the ApbE family.</text>
</comment>
<feature type="binding site" evidence="11">
    <location>
        <position position="277"/>
    </location>
    <ligand>
        <name>Mg(2+)</name>
        <dbReference type="ChEBI" id="CHEBI:18420"/>
    </ligand>
</feature>
<dbReference type="InterPro" id="IPR024932">
    <property type="entry name" value="ApbE"/>
</dbReference>
<evidence type="ECO:0000256" key="10">
    <source>
        <dbReference type="PIRNR" id="PIRNR006268"/>
    </source>
</evidence>
<dbReference type="AlphaFoldDB" id="D2QWH1"/>
<dbReference type="GO" id="GO:0016740">
    <property type="term" value="F:transferase activity"/>
    <property type="evidence" value="ECO:0007669"/>
    <property type="project" value="UniProtKB-UniRule"/>
</dbReference>
<evidence type="ECO:0000313" key="12">
    <source>
        <dbReference type="EMBL" id="ADB17774.1"/>
    </source>
</evidence>
<evidence type="ECO:0000256" key="2">
    <source>
        <dbReference type="ARBA" id="ARBA00016337"/>
    </source>
</evidence>
<evidence type="ECO:0000256" key="3">
    <source>
        <dbReference type="ARBA" id="ARBA00022630"/>
    </source>
</evidence>
<evidence type="ECO:0000256" key="9">
    <source>
        <dbReference type="ARBA" id="ARBA00048540"/>
    </source>
</evidence>
<dbReference type="eggNOG" id="COG1477">
    <property type="taxonomic scope" value="Bacteria"/>
</dbReference>
<evidence type="ECO:0000313" key="13">
    <source>
        <dbReference type="Proteomes" id="UP000001887"/>
    </source>
</evidence>
<dbReference type="EC" id="2.7.1.180" evidence="1 10"/>
<name>D2QWH1_PIRSD</name>
<evidence type="ECO:0000256" key="7">
    <source>
        <dbReference type="ARBA" id="ARBA00022842"/>
    </source>
</evidence>
<evidence type="ECO:0000256" key="11">
    <source>
        <dbReference type="PIRSR" id="PIRSR006268-2"/>
    </source>
</evidence>
<reference evidence="12 13" key="1">
    <citation type="journal article" date="2009" name="Stand. Genomic Sci.">
        <title>Complete genome sequence of Pirellula staleyi type strain (ATCC 27377).</title>
        <authorList>
            <person name="Clum A."/>
            <person name="Tindall B.J."/>
            <person name="Sikorski J."/>
            <person name="Ivanova N."/>
            <person name="Mavrommatis K."/>
            <person name="Lucas S."/>
            <person name="Glavina del Rio T."/>
            <person name="Nolan M."/>
            <person name="Chen F."/>
            <person name="Tice H."/>
            <person name="Pitluck S."/>
            <person name="Cheng J.F."/>
            <person name="Chertkov O."/>
            <person name="Brettin T."/>
            <person name="Han C."/>
            <person name="Detter J.C."/>
            <person name="Kuske C."/>
            <person name="Bruce D."/>
            <person name="Goodwin L."/>
            <person name="Ovchinikova G."/>
            <person name="Pati A."/>
            <person name="Mikhailova N."/>
            <person name="Chen A."/>
            <person name="Palaniappan K."/>
            <person name="Land M."/>
            <person name="Hauser L."/>
            <person name="Chang Y.J."/>
            <person name="Jeffries C.D."/>
            <person name="Chain P."/>
            <person name="Rohde M."/>
            <person name="Goker M."/>
            <person name="Bristow J."/>
            <person name="Eisen J.A."/>
            <person name="Markowitz V."/>
            <person name="Hugenholtz P."/>
            <person name="Kyrpides N.C."/>
            <person name="Klenk H.P."/>
            <person name="Lapidus A."/>
        </authorList>
    </citation>
    <scope>NUCLEOTIDE SEQUENCE [LARGE SCALE GENOMIC DNA]</scope>
    <source>
        <strain evidence="13">ATCC 27377 / DSM 6068 / ICPB 4128</strain>
    </source>
</reference>
<dbReference type="PANTHER" id="PTHR30040">
    <property type="entry name" value="THIAMINE BIOSYNTHESIS LIPOPROTEIN APBE"/>
    <property type="match status" value="1"/>
</dbReference>
<evidence type="ECO:0000256" key="1">
    <source>
        <dbReference type="ARBA" id="ARBA00011955"/>
    </source>
</evidence>
<keyword evidence="6 10" id="KW-0274">FAD</keyword>
<dbReference type="SUPFAM" id="SSF143631">
    <property type="entry name" value="ApbE-like"/>
    <property type="match status" value="1"/>
</dbReference>
<evidence type="ECO:0000256" key="5">
    <source>
        <dbReference type="ARBA" id="ARBA00022723"/>
    </source>
</evidence>
<dbReference type="Pfam" id="PF02424">
    <property type="entry name" value="ApbE"/>
    <property type="match status" value="1"/>
</dbReference>
<dbReference type="PIRSF" id="PIRSF006268">
    <property type="entry name" value="ApbE"/>
    <property type="match status" value="1"/>
</dbReference>
<dbReference type="InterPro" id="IPR003374">
    <property type="entry name" value="ApbE-like_sf"/>
</dbReference>
<keyword evidence="3 10" id="KW-0285">Flavoprotein</keyword>
<accession>D2QWH1</accession>
<dbReference type="EMBL" id="CP001848">
    <property type="protein sequence ID" value="ADB17774.1"/>
    <property type="molecule type" value="Genomic_DNA"/>
</dbReference>
<dbReference type="Proteomes" id="UP000001887">
    <property type="component" value="Chromosome"/>
</dbReference>
<keyword evidence="5 10" id="KW-0479">Metal-binding</keyword>
<feature type="binding site" evidence="11">
    <location>
        <position position="165"/>
    </location>
    <ligand>
        <name>Mg(2+)</name>
        <dbReference type="ChEBI" id="CHEBI:18420"/>
    </ligand>
</feature>
<keyword evidence="7 10" id="KW-0460">Magnesium</keyword>
<sequence length="335" mass="36078">MLACSCVLASEPVRFEKRALHMGVEWEVIVYQVDGKSDRDAMAAIDAAMARIEQLDKILSDYSPTSELSKLSDSAPTSKPIPLSDDLYRVLAAADELSAQSDGAFDVTLGSLTKLWRRARRQQALPGAEQLQEALACTGQQHLKLDHAKKTAELTRARMRLDLGGIAKGFAAQEGLAVLQQLGFPRAMVRGSGDFALGDPPPGEKGWRVGLAPIDPDAKPDFFVVAANCAISTSGDSRQHLIVDGRRYSHLIDPRTGLGIERQSSVTVIAPTGLLADGLASAISILGPDRGAKLAQSQADVAMRMIVREPSGKESIIETRIERWAEAVKQKATSR</sequence>
<feature type="binding site" evidence="11">
    <location>
        <position position="281"/>
    </location>
    <ligand>
        <name>Mg(2+)</name>
        <dbReference type="ChEBI" id="CHEBI:18420"/>
    </ligand>
</feature>
<dbReference type="HOGENOM" id="CLU_044403_2_1_0"/>
<dbReference type="Gene3D" id="3.10.520.10">
    <property type="entry name" value="ApbE-like domains"/>
    <property type="match status" value="1"/>
</dbReference>